<dbReference type="PANTHER" id="PTHR33107">
    <property type="entry name" value="KUNITZ TRYPSIN INHIBITOR 2"/>
    <property type="match status" value="1"/>
</dbReference>
<dbReference type="Proteomes" id="UP001642260">
    <property type="component" value="Unassembled WGS sequence"/>
</dbReference>
<dbReference type="PROSITE" id="PS00283">
    <property type="entry name" value="SOYBEAN_KUNITZ"/>
    <property type="match status" value="1"/>
</dbReference>
<dbReference type="Pfam" id="PF00197">
    <property type="entry name" value="Kunitz_legume"/>
    <property type="match status" value="1"/>
</dbReference>
<accession>A0ABC8KT26</accession>
<keyword evidence="1" id="KW-0732">Signal</keyword>
<dbReference type="AlphaFoldDB" id="A0ABC8KT26"/>
<dbReference type="Gene3D" id="2.80.10.50">
    <property type="match status" value="1"/>
</dbReference>
<evidence type="ECO:0000256" key="1">
    <source>
        <dbReference type="SAM" id="SignalP"/>
    </source>
</evidence>
<sequence>MNPMFYFLLALTTVLAATASEPVLDTDGNIMVIGGSYYVIPPLFEPLGGGLTLAPRGGNQCPLYVGEEYSYSKRGIPARFSNWKSRVGFVPEAENLNIEMDVKSTICAQSTYWWLNNNLLVVGGPKPQQDSRRSFFQIRRNKGIIDAYTISYCSVHSCLDVGITNDQYGVRSLTLGSIPFPVVFMKANGTETMTSSKTMSII</sequence>
<reference evidence="2 3" key="1">
    <citation type="submission" date="2022-03" db="EMBL/GenBank/DDBJ databases">
        <authorList>
            <person name="Macdonald S."/>
            <person name="Ahmed S."/>
            <person name="Newling K."/>
        </authorList>
    </citation>
    <scope>NUCLEOTIDE SEQUENCE [LARGE SCALE GENOMIC DNA]</scope>
</reference>
<dbReference type="SUPFAM" id="SSF50386">
    <property type="entry name" value="STI-like"/>
    <property type="match status" value="1"/>
</dbReference>
<gene>
    <name evidence="2" type="ORF">ERUC_LOCUS25117</name>
</gene>
<protein>
    <submittedName>
        <fullName evidence="2">Uncharacterized protein</fullName>
    </submittedName>
</protein>
<dbReference type="SMART" id="SM00452">
    <property type="entry name" value="STI"/>
    <property type="match status" value="1"/>
</dbReference>
<dbReference type="InterPro" id="IPR002160">
    <property type="entry name" value="Prot_inh_Kunz-lg"/>
</dbReference>
<keyword evidence="3" id="KW-1185">Reference proteome</keyword>
<dbReference type="PRINTS" id="PR00291">
    <property type="entry name" value="KUNITZINHBTR"/>
</dbReference>
<evidence type="ECO:0000313" key="3">
    <source>
        <dbReference type="Proteomes" id="UP001642260"/>
    </source>
</evidence>
<feature type="chain" id="PRO_5044785928" evidence="1">
    <location>
        <begin position="20"/>
        <end position="202"/>
    </location>
</feature>
<feature type="signal peptide" evidence="1">
    <location>
        <begin position="1"/>
        <end position="19"/>
    </location>
</feature>
<dbReference type="PANTHER" id="PTHR33107:SF12">
    <property type="entry name" value="KUNITZ TRYPSIN INHIBITOR 4"/>
    <property type="match status" value="1"/>
</dbReference>
<organism evidence="2 3">
    <name type="scientific">Eruca vesicaria subsp. sativa</name>
    <name type="common">Garden rocket</name>
    <name type="synonym">Eruca sativa</name>
    <dbReference type="NCBI Taxonomy" id="29727"/>
    <lineage>
        <taxon>Eukaryota</taxon>
        <taxon>Viridiplantae</taxon>
        <taxon>Streptophyta</taxon>
        <taxon>Embryophyta</taxon>
        <taxon>Tracheophyta</taxon>
        <taxon>Spermatophyta</taxon>
        <taxon>Magnoliopsida</taxon>
        <taxon>eudicotyledons</taxon>
        <taxon>Gunneridae</taxon>
        <taxon>Pentapetalae</taxon>
        <taxon>rosids</taxon>
        <taxon>malvids</taxon>
        <taxon>Brassicales</taxon>
        <taxon>Brassicaceae</taxon>
        <taxon>Brassiceae</taxon>
        <taxon>Eruca</taxon>
    </lineage>
</organism>
<name>A0ABC8KT26_ERUVS</name>
<proteinExistence type="predicted"/>
<dbReference type="InterPro" id="IPR011065">
    <property type="entry name" value="Kunitz_inhibitor_STI-like_sf"/>
</dbReference>
<evidence type="ECO:0000313" key="2">
    <source>
        <dbReference type="EMBL" id="CAH8359361.1"/>
    </source>
</evidence>
<dbReference type="EMBL" id="CAKOAT010264042">
    <property type="protein sequence ID" value="CAH8359361.1"/>
    <property type="molecule type" value="Genomic_DNA"/>
</dbReference>
<comment type="caution">
    <text evidence="2">The sequence shown here is derived from an EMBL/GenBank/DDBJ whole genome shotgun (WGS) entry which is preliminary data.</text>
</comment>